<dbReference type="KEGG" id="kla:KLLA0_B04224g"/>
<reference evidence="3 4" key="1">
    <citation type="journal article" date="2004" name="Nature">
        <title>Genome evolution in yeasts.</title>
        <authorList>
            <consortium name="Genolevures"/>
            <person name="Dujon B."/>
            <person name="Sherman D."/>
            <person name="Fischer G."/>
            <person name="Durrens P."/>
            <person name="Casaregola S."/>
            <person name="Lafontaine I."/>
            <person name="de Montigny J."/>
            <person name="Marck C."/>
            <person name="Neuveglise C."/>
            <person name="Talla E."/>
            <person name="Goffard N."/>
            <person name="Frangeul L."/>
            <person name="Aigle M."/>
            <person name="Anthouard V."/>
            <person name="Babour A."/>
            <person name="Barbe V."/>
            <person name="Barnay S."/>
            <person name="Blanchin S."/>
            <person name="Beckerich J.M."/>
            <person name="Beyne E."/>
            <person name="Bleykasten C."/>
            <person name="Boisrame A."/>
            <person name="Boyer J."/>
            <person name="Cattolico L."/>
            <person name="Confanioleri F."/>
            <person name="de Daruvar A."/>
            <person name="Despons L."/>
            <person name="Fabre E."/>
            <person name="Fairhead C."/>
            <person name="Ferry-Dumazet H."/>
            <person name="Groppi A."/>
            <person name="Hantraye F."/>
            <person name="Hennequin C."/>
            <person name="Jauniaux N."/>
            <person name="Joyet P."/>
            <person name="Kachouri R."/>
            <person name="Kerrest A."/>
            <person name="Koszul R."/>
            <person name="Lemaire M."/>
            <person name="Lesur I."/>
            <person name="Ma L."/>
            <person name="Muller H."/>
            <person name="Nicaud J.M."/>
            <person name="Nikolski M."/>
            <person name="Oztas S."/>
            <person name="Ozier-Kalogeropoulos O."/>
            <person name="Pellenz S."/>
            <person name="Potier S."/>
            <person name="Richard G.F."/>
            <person name="Straub M.L."/>
            <person name="Suleau A."/>
            <person name="Swennene D."/>
            <person name="Tekaia F."/>
            <person name="Wesolowski-Louvel M."/>
            <person name="Westhof E."/>
            <person name="Wirth B."/>
            <person name="Zeniou-Meyer M."/>
            <person name="Zivanovic I."/>
            <person name="Bolotin-Fukuhara M."/>
            <person name="Thierry A."/>
            <person name="Bouchier C."/>
            <person name="Caudron B."/>
            <person name="Scarpelli C."/>
            <person name="Gaillardin C."/>
            <person name="Weissenbach J."/>
            <person name="Wincker P."/>
            <person name="Souciet J.L."/>
        </authorList>
    </citation>
    <scope>NUCLEOTIDE SEQUENCE [LARGE SCALE GENOMIC DNA]</scope>
    <source>
        <strain evidence="4">ATCC 8585 / CBS 2359 / DSM 70799 / NBRC 1267 / NRRL Y-1140 / WM37</strain>
    </source>
</reference>
<protein>
    <submittedName>
        <fullName evidence="3">KLLA0B04224p</fullName>
    </submittedName>
</protein>
<evidence type="ECO:0000256" key="2">
    <source>
        <dbReference type="SAM" id="Phobius"/>
    </source>
</evidence>
<dbReference type="EMBL" id="CR382122">
    <property type="protein sequence ID" value="CAH02114.1"/>
    <property type="molecule type" value="Genomic_DNA"/>
</dbReference>
<evidence type="ECO:0000313" key="3">
    <source>
        <dbReference type="EMBL" id="CAH02114.1"/>
    </source>
</evidence>
<name>Q6CWG8_KLULA</name>
<keyword evidence="2" id="KW-1133">Transmembrane helix</keyword>
<proteinExistence type="predicted"/>
<dbReference type="HOGENOM" id="CLU_997703_0_0_1"/>
<feature type="region of interest" description="Disordered" evidence="1">
    <location>
        <begin position="190"/>
        <end position="212"/>
    </location>
</feature>
<dbReference type="AlphaFoldDB" id="Q6CWG8"/>
<dbReference type="InParanoid" id="Q6CWG8"/>
<evidence type="ECO:0000256" key="1">
    <source>
        <dbReference type="SAM" id="MobiDB-lite"/>
    </source>
</evidence>
<accession>Q6CWG8</accession>
<feature type="compositionally biased region" description="Polar residues" evidence="1">
    <location>
        <begin position="256"/>
        <end position="272"/>
    </location>
</feature>
<keyword evidence="4" id="KW-1185">Reference proteome</keyword>
<gene>
    <name evidence="3" type="ORF">KLLA0_B04224g</name>
</gene>
<sequence length="279" mass="31428">MVPESMAHRGWLEQARINFGELFQSIGNLVKTPNKPIMDKVADMDPHLIEDICSISCPNALTRPVKELEWITLYEVIEYKVKNKDPIILMIILITVPFLIYKIMKSAAYLLSAKNTKDFDTTNIELNTEVTGDEVSTKPSHHFPAEQRALLQFQRNKSEPIVFRYGFNFEDNSSDMELPDQSTEEVIRGSLNGTRTPSPMPSPPLPSNTFKDDDLRNMHSNILKLTETPQKFKDTSIVESTASKLPGGMLIPLSISPSKPTINTTQVSSEQANAEPFKF</sequence>
<dbReference type="FunCoup" id="Q6CWG8">
    <property type="interactions" value="26"/>
</dbReference>
<feature type="transmembrane region" description="Helical" evidence="2">
    <location>
        <begin position="87"/>
        <end position="104"/>
    </location>
</feature>
<keyword evidence="2" id="KW-0812">Transmembrane</keyword>
<organism evidence="3 4">
    <name type="scientific">Kluyveromyces lactis (strain ATCC 8585 / CBS 2359 / DSM 70799 / NBRC 1267 / NRRL Y-1140 / WM37)</name>
    <name type="common">Yeast</name>
    <name type="synonym">Candida sphaerica</name>
    <dbReference type="NCBI Taxonomy" id="284590"/>
    <lineage>
        <taxon>Eukaryota</taxon>
        <taxon>Fungi</taxon>
        <taxon>Dikarya</taxon>
        <taxon>Ascomycota</taxon>
        <taxon>Saccharomycotina</taxon>
        <taxon>Saccharomycetes</taxon>
        <taxon>Saccharomycetales</taxon>
        <taxon>Saccharomycetaceae</taxon>
        <taxon>Kluyveromyces</taxon>
    </lineage>
</organism>
<feature type="region of interest" description="Disordered" evidence="1">
    <location>
        <begin position="256"/>
        <end position="279"/>
    </location>
</feature>
<keyword evidence="2" id="KW-0472">Membrane</keyword>
<evidence type="ECO:0000313" key="4">
    <source>
        <dbReference type="Proteomes" id="UP000000598"/>
    </source>
</evidence>
<dbReference type="PaxDb" id="284590-Q6CWG8"/>
<dbReference type="Proteomes" id="UP000000598">
    <property type="component" value="Chromosome B"/>
</dbReference>